<evidence type="ECO:0000313" key="2">
    <source>
        <dbReference type="EMBL" id="PVU87733.1"/>
    </source>
</evidence>
<dbReference type="OrthoDB" id="5739002at2759"/>
<dbReference type="EMBL" id="MBFT01000522">
    <property type="protein sequence ID" value="PVU89782.1"/>
    <property type="molecule type" value="Genomic_DNA"/>
</dbReference>
<comment type="caution">
    <text evidence="3">The sequence shown here is derived from an EMBL/GenBank/DDBJ whole genome shotgun (WGS) entry which is preliminary data.</text>
</comment>
<evidence type="ECO:0000313" key="4">
    <source>
        <dbReference type="Proteomes" id="UP000245699"/>
    </source>
</evidence>
<protein>
    <submittedName>
        <fullName evidence="3">Uncharacterized protein</fullName>
    </submittedName>
</protein>
<proteinExistence type="predicted"/>
<name>A0A2T9YBR3_9FUNG</name>
<dbReference type="AlphaFoldDB" id="A0A2T9YBR3"/>
<keyword evidence="4" id="KW-1185">Reference proteome</keyword>
<reference evidence="3 4" key="1">
    <citation type="journal article" date="2018" name="MBio">
        <title>Comparative Genomics Reveals the Core Gene Toolbox for the Fungus-Insect Symbiosis.</title>
        <authorList>
            <person name="Wang Y."/>
            <person name="Stata M."/>
            <person name="Wang W."/>
            <person name="Stajich J.E."/>
            <person name="White M.M."/>
            <person name="Moncalvo J.M."/>
        </authorList>
    </citation>
    <scope>NUCLEOTIDE SEQUENCE [LARGE SCALE GENOMIC DNA]</scope>
    <source>
        <strain evidence="3 4">AUS-77-4</strain>
    </source>
</reference>
<accession>A0A2T9YBR3</accession>
<gene>
    <name evidence="3" type="ORF">BB559_004948</name>
    <name evidence="2" type="ORF">BB559_005914</name>
</gene>
<organism evidence="3 4">
    <name type="scientific">Furculomyces boomerangus</name>
    <dbReference type="NCBI Taxonomy" id="61424"/>
    <lineage>
        <taxon>Eukaryota</taxon>
        <taxon>Fungi</taxon>
        <taxon>Fungi incertae sedis</taxon>
        <taxon>Zoopagomycota</taxon>
        <taxon>Kickxellomycotina</taxon>
        <taxon>Harpellomycetes</taxon>
        <taxon>Harpellales</taxon>
        <taxon>Harpellaceae</taxon>
        <taxon>Furculomyces</taxon>
    </lineage>
</organism>
<feature type="region of interest" description="Disordered" evidence="1">
    <location>
        <begin position="182"/>
        <end position="202"/>
    </location>
</feature>
<dbReference type="Proteomes" id="UP000245699">
    <property type="component" value="Unassembled WGS sequence"/>
</dbReference>
<evidence type="ECO:0000256" key="1">
    <source>
        <dbReference type="SAM" id="MobiDB-lite"/>
    </source>
</evidence>
<evidence type="ECO:0000313" key="3">
    <source>
        <dbReference type="EMBL" id="PVU89782.1"/>
    </source>
</evidence>
<dbReference type="EMBL" id="MBFT01000701">
    <property type="protein sequence ID" value="PVU87733.1"/>
    <property type="molecule type" value="Genomic_DNA"/>
</dbReference>
<sequence length="253" mass="28396">MDDSTIFDLLMKQLVGLEDHTAYPIVKPRFPPAKFDVMVPVHTKRKQSSVGKDAYFDIDLKFLKQPKLNRSVTVHPLYSGFQLRNKVLASFGLSNTATILPDPNGLKLVIKGKTISDEKLIADYDSLVNLYSQKTPAKPVVHVMTTPEVAKLFDSSSDPSHILENGGDNTLHKDDLHNLISKNPQDENSSIEKLNEPKSNNELSQASKSIIIDKNSPSSHEFWIELRELLVKHFVDDAGLVEQEFVDSLIKHI</sequence>